<dbReference type="PROSITE" id="PS00870">
    <property type="entry name" value="CLPAB_1"/>
    <property type="match status" value="1"/>
</dbReference>
<keyword evidence="15" id="KW-1185">Reference proteome</keyword>
<dbReference type="PRINTS" id="PR00300">
    <property type="entry name" value="CLPPROTEASEA"/>
</dbReference>
<dbReference type="Pfam" id="PF10431">
    <property type="entry name" value="ClpB_D2-small"/>
    <property type="match status" value="1"/>
</dbReference>
<dbReference type="PANTHER" id="PTHR11638">
    <property type="entry name" value="ATP-DEPENDENT CLP PROTEASE"/>
    <property type="match status" value="1"/>
</dbReference>
<evidence type="ECO:0000256" key="1">
    <source>
        <dbReference type="ARBA" id="ARBA00008675"/>
    </source>
</evidence>
<organism evidence="14 15">
    <name type="scientific">Tomitella cavernea</name>
    <dbReference type="NCBI Taxonomy" id="1387982"/>
    <lineage>
        <taxon>Bacteria</taxon>
        <taxon>Bacillati</taxon>
        <taxon>Actinomycetota</taxon>
        <taxon>Actinomycetes</taxon>
        <taxon>Mycobacteriales</taxon>
        <taxon>Tomitella</taxon>
    </lineage>
</organism>
<dbReference type="NCBIfam" id="TIGR03346">
    <property type="entry name" value="chaperone_ClpB"/>
    <property type="match status" value="1"/>
</dbReference>
<evidence type="ECO:0000256" key="10">
    <source>
        <dbReference type="PROSITE-ProRule" id="PRU01251"/>
    </source>
</evidence>
<dbReference type="SUPFAM" id="SSF52540">
    <property type="entry name" value="P-loop containing nucleoside triphosphate hydrolases"/>
    <property type="match status" value="2"/>
</dbReference>
<dbReference type="InterPro" id="IPR017730">
    <property type="entry name" value="Chaperonin_ClpB"/>
</dbReference>
<dbReference type="InterPro" id="IPR019489">
    <property type="entry name" value="Clp_ATPase_C"/>
</dbReference>
<evidence type="ECO:0000256" key="2">
    <source>
        <dbReference type="ARBA" id="ARBA00017574"/>
    </source>
</evidence>
<dbReference type="InterPro" id="IPR003593">
    <property type="entry name" value="AAA+_ATPase"/>
</dbReference>
<evidence type="ECO:0000256" key="6">
    <source>
        <dbReference type="ARBA" id="ARBA00023016"/>
    </source>
</evidence>
<dbReference type="PROSITE" id="PS51903">
    <property type="entry name" value="CLP_R"/>
    <property type="match status" value="1"/>
</dbReference>
<dbReference type="InterPro" id="IPR027417">
    <property type="entry name" value="P-loop_NTPase"/>
</dbReference>
<evidence type="ECO:0000256" key="5">
    <source>
        <dbReference type="ARBA" id="ARBA00022840"/>
    </source>
</evidence>
<accession>A0ABP9D1A2</accession>
<dbReference type="Pfam" id="PF07724">
    <property type="entry name" value="AAA_2"/>
    <property type="match status" value="1"/>
</dbReference>
<dbReference type="Gene3D" id="1.10.1780.10">
    <property type="entry name" value="Clp, N-terminal domain"/>
    <property type="match status" value="1"/>
</dbReference>
<sequence>MESFNPTTKTQAALSSALQSASAAGNPEIRPAHLLVALIDQTDGIAAPLLRAVGVDPQAVRAEAQRLVDALPTASGASAQPNLSRESLAAVTVAQKLAGEMSDEFVSTEHLLVGLATGDSDVATLLTGHGAGPDALREAFTTVRGNRRVTSEDPESTYQSLEKYSTDLTAAAREGKLDPVIGRDTEIRRVVQVLSRRTKNNPVLIGEPGVGKTAIVEGLAQRVVAGDVPESLRGKTVISLDLGSMVAGAKYRGEFEERLKAVLDEIKESDGQIITFIDELHTIVGAGATGESAMDAGNMIKPMLARGELRLVGATTLEEYRKYIEKDAALERRFQQVLVGEPSVEDTIGILRGLKERYEVHHGVRITDSALVSAATLSDRYITSRFLPDKAIDLVDEAASRLRMEIDSRPVEVDEVERIVRRLEIEEVALAKEDDAASKERLDKLREELADEREKLSQLMARWQNEKQSIDAVRELKEQLENLRGESERAERDGDLGKAAELRYGRIPELEKELAAATGEAGDDGAGDVMLKEEVGPDDVAEVVSAWTGIPAGRMLEGETAKLLRMEQELGRRVVGQSEAVQAVSDAVRRARAGVADPNRPTGSFLFLGPTGVGKTELAKSLAGFLFDDEHAMVRIDMSEYSEKHSVARLVGAPPGYVGYESGGQLTESVRRRPYTVVLFDEVEKAHPDVLDILLQVLDDGRLTDGQGRTVDFRNTILILTSNLGAGGGHDQMMAAVKATFKPEFVNRLDDVVIFDPLSEQQLESIVDIQLGQLAQRLEARRLTLDVSGPARAWLAARGYDPAYGARPLRRLIQQAIGDQLAKKLLAGEIRDGDAVPVTVAGDGESLVLSSGS</sequence>
<dbReference type="RefSeq" id="WP_200171524.1">
    <property type="nucleotide sequence ID" value="NZ_BAABKQ010000001.1"/>
</dbReference>
<keyword evidence="12" id="KW-0963">Cytoplasm</keyword>
<dbReference type="InterPro" id="IPR050130">
    <property type="entry name" value="ClpA_ClpB"/>
</dbReference>
<dbReference type="SMART" id="SM01086">
    <property type="entry name" value="ClpB_D2-small"/>
    <property type="match status" value="1"/>
</dbReference>
<reference evidence="15" key="1">
    <citation type="journal article" date="2019" name="Int. J. Syst. Evol. Microbiol.">
        <title>The Global Catalogue of Microorganisms (GCM) 10K type strain sequencing project: providing services to taxonomists for standard genome sequencing and annotation.</title>
        <authorList>
            <consortium name="The Broad Institute Genomics Platform"/>
            <consortium name="The Broad Institute Genome Sequencing Center for Infectious Disease"/>
            <person name="Wu L."/>
            <person name="Ma J."/>
        </authorList>
    </citation>
    <scope>NUCLEOTIDE SEQUENCE [LARGE SCALE GENOMIC DNA]</scope>
    <source>
        <strain evidence="15">JCM 18542</strain>
    </source>
</reference>
<evidence type="ECO:0000313" key="14">
    <source>
        <dbReference type="EMBL" id="GAA4821575.1"/>
    </source>
</evidence>
<keyword evidence="5 11" id="KW-0067">ATP-binding</keyword>
<dbReference type="SMART" id="SM00382">
    <property type="entry name" value="AAA"/>
    <property type="match status" value="2"/>
</dbReference>
<dbReference type="InterPro" id="IPR036628">
    <property type="entry name" value="Clp_N_dom_sf"/>
</dbReference>
<dbReference type="Gene3D" id="1.10.8.60">
    <property type="match status" value="1"/>
</dbReference>
<dbReference type="InterPro" id="IPR003959">
    <property type="entry name" value="ATPase_AAA_core"/>
</dbReference>
<keyword evidence="3 10" id="KW-0677">Repeat</keyword>
<dbReference type="Gene3D" id="3.40.50.300">
    <property type="entry name" value="P-loop containing nucleotide triphosphate hydrolases"/>
    <property type="match status" value="3"/>
</dbReference>
<dbReference type="SUPFAM" id="SSF81923">
    <property type="entry name" value="Double Clp-N motif"/>
    <property type="match status" value="1"/>
</dbReference>
<dbReference type="InterPro" id="IPR004176">
    <property type="entry name" value="Clp_R_N"/>
</dbReference>
<evidence type="ECO:0000256" key="11">
    <source>
        <dbReference type="RuleBase" id="RU004432"/>
    </source>
</evidence>
<keyword evidence="7 12" id="KW-0175">Coiled coil</keyword>
<dbReference type="EMBL" id="BAABKQ010000001">
    <property type="protein sequence ID" value="GAA4821575.1"/>
    <property type="molecule type" value="Genomic_DNA"/>
</dbReference>
<name>A0ABP9D1A2_9ACTN</name>
<evidence type="ECO:0000256" key="3">
    <source>
        <dbReference type="ARBA" id="ARBA00022737"/>
    </source>
</evidence>
<evidence type="ECO:0000256" key="7">
    <source>
        <dbReference type="ARBA" id="ARBA00023054"/>
    </source>
</evidence>
<dbReference type="InterPro" id="IPR018368">
    <property type="entry name" value="ClpA/B_CS1"/>
</dbReference>
<evidence type="ECO:0000256" key="9">
    <source>
        <dbReference type="ARBA" id="ARBA00026057"/>
    </source>
</evidence>
<dbReference type="PANTHER" id="PTHR11638:SF18">
    <property type="entry name" value="HEAT SHOCK PROTEIN 104"/>
    <property type="match status" value="1"/>
</dbReference>
<dbReference type="Proteomes" id="UP001500839">
    <property type="component" value="Unassembled WGS sequence"/>
</dbReference>
<comment type="subunit">
    <text evidence="9">Homohexamer. The oligomerization is ATP-dependent.</text>
</comment>
<comment type="subunit">
    <text evidence="12">Homohexamer; The oligomerization is ATP-dependent.</text>
</comment>
<comment type="function">
    <text evidence="12">Part of a stress-induced multi-chaperone system, it is involved in the recovery of the cell from heat-induced damage, in cooperation with DnaK, DnaJ and GrpE.</text>
</comment>
<proteinExistence type="inferred from homology"/>
<dbReference type="InterPro" id="IPR041546">
    <property type="entry name" value="ClpA/ClpB_AAA_lid"/>
</dbReference>
<evidence type="ECO:0000256" key="12">
    <source>
        <dbReference type="RuleBase" id="RU362034"/>
    </source>
</evidence>
<dbReference type="PROSITE" id="PS00871">
    <property type="entry name" value="CLPAB_2"/>
    <property type="match status" value="1"/>
</dbReference>
<evidence type="ECO:0000256" key="8">
    <source>
        <dbReference type="ARBA" id="ARBA00023186"/>
    </source>
</evidence>
<protein>
    <recommendedName>
        <fullName evidence="2 12">Chaperone protein ClpB</fullName>
    </recommendedName>
</protein>
<dbReference type="Pfam" id="PF02861">
    <property type="entry name" value="Clp_N"/>
    <property type="match status" value="1"/>
</dbReference>
<gene>
    <name evidence="12 14" type="primary">clpB</name>
    <name evidence="14" type="ORF">GCM10023353_32370</name>
</gene>
<comment type="caution">
    <text evidence="14">The sequence shown here is derived from an EMBL/GenBank/DDBJ whole genome shotgun (WGS) entry which is preliminary data.</text>
</comment>
<evidence type="ECO:0000259" key="13">
    <source>
        <dbReference type="PROSITE" id="PS51903"/>
    </source>
</evidence>
<keyword evidence="4 11" id="KW-0547">Nucleotide-binding</keyword>
<comment type="similarity">
    <text evidence="1 11">Belongs to the ClpA/ClpB family.</text>
</comment>
<dbReference type="CDD" id="cd19499">
    <property type="entry name" value="RecA-like_ClpB_Hsp104-like"/>
    <property type="match status" value="1"/>
</dbReference>
<dbReference type="InterPro" id="IPR001270">
    <property type="entry name" value="ClpA/B"/>
</dbReference>
<dbReference type="InterPro" id="IPR028299">
    <property type="entry name" value="ClpA/B_CS2"/>
</dbReference>
<feature type="coiled-coil region" evidence="12">
    <location>
        <begin position="413"/>
        <end position="493"/>
    </location>
</feature>
<comment type="subcellular location">
    <subcellularLocation>
        <location evidence="12">Cytoplasm</location>
    </subcellularLocation>
</comment>
<dbReference type="CDD" id="cd00009">
    <property type="entry name" value="AAA"/>
    <property type="match status" value="1"/>
</dbReference>
<evidence type="ECO:0000256" key="4">
    <source>
        <dbReference type="ARBA" id="ARBA00022741"/>
    </source>
</evidence>
<keyword evidence="6 12" id="KW-0346">Stress response</keyword>
<evidence type="ECO:0000313" key="15">
    <source>
        <dbReference type="Proteomes" id="UP001500839"/>
    </source>
</evidence>
<dbReference type="Pfam" id="PF17871">
    <property type="entry name" value="AAA_lid_9"/>
    <property type="match status" value="1"/>
</dbReference>
<feature type="domain" description="Clp R" evidence="13">
    <location>
        <begin position="1"/>
        <end position="146"/>
    </location>
</feature>
<keyword evidence="8 11" id="KW-0143">Chaperone</keyword>
<dbReference type="Pfam" id="PF00004">
    <property type="entry name" value="AAA"/>
    <property type="match status" value="1"/>
</dbReference>